<dbReference type="InterPro" id="IPR030417">
    <property type="entry name" value="MS4A"/>
</dbReference>
<evidence type="ECO:0000256" key="4">
    <source>
        <dbReference type="ARBA" id="ARBA00022989"/>
    </source>
</evidence>
<keyword evidence="4 7" id="KW-1133">Transmembrane helix</keyword>
<evidence type="ECO:0008006" key="10">
    <source>
        <dbReference type="Google" id="ProtNLM"/>
    </source>
</evidence>
<dbReference type="Proteomes" id="UP000288216">
    <property type="component" value="Unassembled WGS sequence"/>
</dbReference>
<feature type="transmembrane region" description="Helical" evidence="7">
    <location>
        <begin position="95"/>
        <end position="119"/>
    </location>
</feature>
<evidence type="ECO:0000256" key="1">
    <source>
        <dbReference type="ARBA" id="ARBA00004141"/>
    </source>
</evidence>
<dbReference type="EMBL" id="BFAA01003305">
    <property type="protein sequence ID" value="GCB70359.1"/>
    <property type="molecule type" value="Genomic_DNA"/>
</dbReference>
<dbReference type="STRING" id="75743.A0A401PB74"/>
<dbReference type="Pfam" id="PF04103">
    <property type="entry name" value="CD20"/>
    <property type="match status" value="1"/>
</dbReference>
<organism evidence="8 9">
    <name type="scientific">Scyliorhinus torazame</name>
    <name type="common">Cloudy catshark</name>
    <name type="synonym">Catulus torazame</name>
    <dbReference type="NCBI Taxonomy" id="75743"/>
    <lineage>
        <taxon>Eukaryota</taxon>
        <taxon>Metazoa</taxon>
        <taxon>Chordata</taxon>
        <taxon>Craniata</taxon>
        <taxon>Vertebrata</taxon>
        <taxon>Chondrichthyes</taxon>
        <taxon>Elasmobranchii</taxon>
        <taxon>Galeomorphii</taxon>
        <taxon>Galeoidea</taxon>
        <taxon>Carcharhiniformes</taxon>
        <taxon>Scyliorhinidae</taxon>
        <taxon>Scyliorhinus</taxon>
    </lineage>
</organism>
<feature type="transmembrane region" description="Helical" evidence="7">
    <location>
        <begin position="292"/>
        <end position="316"/>
    </location>
</feature>
<protein>
    <recommendedName>
        <fullName evidence="10">Membrane-spanning 4-domains subfamily A member 4A-like</fullName>
    </recommendedName>
</protein>
<evidence type="ECO:0000256" key="2">
    <source>
        <dbReference type="ARBA" id="ARBA00009565"/>
    </source>
</evidence>
<dbReference type="GO" id="GO:0016020">
    <property type="term" value="C:membrane"/>
    <property type="evidence" value="ECO:0007669"/>
    <property type="project" value="UniProtKB-SubCell"/>
</dbReference>
<evidence type="ECO:0000313" key="9">
    <source>
        <dbReference type="Proteomes" id="UP000288216"/>
    </source>
</evidence>
<evidence type="ECO:0000256" key="3">
    <source>
        <dbReference type="ARBA" id="ARBA00022692"/>
    </source>
</evidence>
<keyword evidence="3 7" id="KW-0812">Transmembrane</keyword>
<feature type="transmembrane region" description="Helical" evidence="7">
    <location>
        <begin position="249"/>
        <end position="272"/>
    </location>
</feature>
<feature type="region of interest" description="Disordered" evidence="6">
    <location>
        <begin position="9"/>
        <end position="28"/>
    </location>
</feature>
<keyword evidence="9" id="KW-1185">Reference proteome</keyword>
<evidence type="ECO:0000256" key="6">
    <source>
        <dbReference type="SAM" id="MobiDB-lite"/>
    </source>
</evidence>
<dbReference type="PANTHER" id="PTHR23320">
    <property type="entry name" value="MEMBRANE-SPANNING 4-DOMAINS SUBFAMILY A MS4A -RELATED"/>
    <property type="match status" value="1"/>
</dbReference>
<dbReference type="InterPro" id="IPR007237">
    <property type="entry name" value="CD20-like"/>
</dbReference>
<name>A0A401PB74_SCYTO</name>
<feature type="transmembrane region" description="Helical" evidence="7">
    <location>
        <begin position="63"/>
        <end position="83"/>
    </location>
</feature>
<sequence>MADIVKNDGNVFAPNQLPPAQPQPSGPQMVQRLDNAPLHQSIAAMFNQNNAGVQEMLKGKLKALGITQIVTGQIAIIIGIVQIRMVQGQYHINNFSVIIGTPWWTGALFIVAGALAIAVEREPTHSMIRGCLGMNIISAISCVPAIVAYTLNISIPYHCYHVDYTSYCMGLIACVAILLLLTLLNAGISIAVSSFNCKAMSCCCAKPVITQIVTGIIVIIIAIVGISIVQVPYYMMLSLEFGTPWWTGVLIRGCLSTNIISAIACLPAVIIYSVNLDVNCRYTYDCSRPDDLIACVAILLLLTLLNAAISIAVSSFNCKAMNNCCATPMVSYIID</sequence>
<evidence type="ECO:0000256" key="5">
    <source>
        <dbReference type="ARBA" id="ARBA00023136"/>
    </source>
</evidence>
<feature type="transmembrane region" description="Helical" evidence="7">
    <location>
        <begin position="164"/>
        <end position="188"/>
    </location>
</feature>
<comment type="caution">
    <text evidence="8">The sequence shown here is derived from an EMBL/GenBank/DDBJ whole genome shotgun (WGS) entry which is preliminary data.</text>
</comment>
<proteinExistence type="inferred from homology"/>
<keyword evidence="5 7" id="KW-0472">Membrane</keyword>
<feature type="transmembrane region" description="Helical" evidence="7">
    <location>
        <begin position="131"/>
        <end position="152"/>
    </location>
</feature>
<comment type="similarity">
    <text evidence="2">Belongs to the MS4A family.</text>
</comment>
<reference evidence="8 9" key="1">
    <citation type="journal article" date="2018" name="Nat. Ecol. Evol.">
        <title>Shark genomes provide insights into elasmobranch evolution and the origin of vertebrates.</title>
        <authorList>
            <person name="Hara Y"/>
            <person name="Yamaguchi K"/>
            <person name="Onimaru K"/>
            <person name="Kadota M"/>
            <person name="Koyanagi M"/>
            <person name="Keeley SD"/>
            <person name="Tatsumi K"/>
            <person name="Tanaka K"/>
            <person name="Motone F"/>
            <person name="Kageyama Y"/>
            <person name="Nozu R"/>
            <person name="Adachi N"/>
            <person name="Nishimura O"/>
            <person name="Nakagawa R"/>
            <person name="Tanegashima C"/>
            <person name="Kiyatake I"/>
            <person name="Matsumoto R"/>
            <person name="Murakumo K"/>
            <person name="Nishida K"/>
            <person name="Terakita A"/>
            <person name="Kuratani S"/>
            <person name="Sato K"/>
            <person name="Hyodo S Kuraku.S."/>
        </authorList>
    </citation>
    <scope>NUCLEOTIDE SEQUENCE [LARGE SCALE GENOMIC DNA]</scope>
</reference>
<gene>
    <name evidence="8" type="ORF">scyTo_0008557</name>
</gene>
<evidence type="ECO:0000313" key="8">
    <source>
        <dbReference type="EMBL" id="GCB70359.1"/>
    </source>
</evidence>
<evidence type="ECO:0000256" key="7">
    <source>
        <dbReference type="SAM" id="Phobius"/>
    </source>
</evidence>
<feature type="transmembrane region" description="Helical" evidence="7">
    <location>
        <begin position="208"/>
        <end position="229"/>
    </location>
</feature>
<accession>A0A401PB74</accession>
<feature type="compositionally biased region" description="Pro residues" evidence="6">
    <location>
        <begin position="16"/>
        <end position="25"/>
    </location>
</feature>
<dbReference type="PANTHER" id="PTHR23320:SF128">
    <property type="entry name" value="MEMBRANE-SPANNING 4-DOMAINS SUBFAMILY A MEMBER 4A"/>
    <property type="match status" value="1"/>
</dbReference>
<dbReference type="OrthoDB" id="10071849at2759"/>
<comment type="subcellular location">
    <subcellularLocation>
        <location evidence="1">Membrane</location>
        <topology evidence="1">Multi-pass membrane protein</topology>
    </subcellularLocation>
</comment>
<dbReference type="AlphaFoldDB" id="A0A401PB74"/>